<keyword evidence="1" id="KW-0472">Membrane</keyword>
<keyword evidence="1" id="KW-0812">Transmembrane</keyword>
<evidence type="ECO:0000256" key="1">
    <source>
        <dbReference type="SAM" id="Phobius"/>
    </source>
</evidence>
<dbReference type="EMBL" id="CM017626">
    <property type="protein sequence ID" value="TYH78281.1"/>
    <property type="molecule type" value="Genomic_DNA"/>
</dbReference>
<sequence length="53" mass="5919">MELEKLGFYFIFLTPKPSVSLTLFLCGTFFISYIHTYIIGSNSNTSSSAVFQG</sequence>
<gene>
    <name evidence="2" type="ORF">ES332_D04G215400v1</name>
</gene>
<accession>A0A5D2LFU9</accession>
<evidence type="ECO:0000313" key="2">
    <source>
        <dbReference type="EMBL" id="TYH78281.1"/>
    </source>
</evidence>
<reference evidence="2 3" key="1">
    <citation type="submission" date="2019-07" db="EMBL/GenBank/DDBJ databases">
        <title>WGS assembly of Gossypium tomentosum.</title>
        <authorList>
            <person name="Chen Z.J."/>
            <person name="Sreedasyam A."/>
            <person name="Ando A."/>
            <person name="Song Q."/>
            <person name="De L."/>
            <person name="Hulse-Kemp A."/>
            <person name="Ding M."/>
            <person name="Ye W."/>
            <person name="Kirkbride R."/>
            <person name="Jenkins J."/>
            <person name="Plott C."/>
            <person name="Lovell J."/>
            <person name="Lin Y.-M."/>
            <person name="Vaughn R."/>
            <person name="Liu B."/>
            <person name="Li W."/>
            <person name="Simpson S."/>
            <person name="Scheffler B."/>
            <person name="Saski C."/>
            <person name="Grover C."/>
            <person name="Hu G."/>
            <person name="Conover J."/>
            <person name="Carlson J."/>
            <person name="Shu S."/>
            <person name="Boston L."/>
            <person name="Williams M."/>
            <person name="Peterson D."/>
            <person name="Mcgee K."/>
            <person name="Jones D."/>
            <person name="Wendel J."/>
            <person name="Stelly D."/>
            <person name="Grimwood J."/>
            <person name="Schmutz J."/>
        </authorList>
    </citation>
    <scope>NUCLEOTIDE SEQUENCE [LARGE SCALE GENOMIC DNA]</scope>
    <source>
        <strain evidence="2">7179.01</strain>
    </source>
</reference>
<evidence type="ECO:0000313" key="3">
    <source>
        <dbReference type="Proteomes" id="UP000322667"/>
    </source>
</evidence>
<proteinExistence type="predicted"/>
<organism evidence="2 3">
    <name type="scientific">Gossypium tomentosum</name>
    <name type="common">Hawaiian cotton</name>
    <name type="synonym">Gossypium sandvicense</name>
    <dbReference type="NCBI Taxonomy" id="34277"/>
    <lineage>
        <taxon>Eukaryota</taxon>
        <taxon>Viridiplantae</taxon>
        <taxon>Streptophyta</taxon>
        <taxon>Embryophyta</taxon>
        <taxon>Tracheophyta</taxon>
        <taxon>Spermatophyta</taxon>
        <taxon>Magnoliopsida</taxon>
        <taxon>eudicotyledons</taxon>
        <taxon>Gunneridae</taxon>
        <taxon>Pentapetalae</taxon>
        <taxon>rosids</taxon>
        <taxon>malvids</taxon>
        <taxon>Malvales</taxon>
        <taxon>Malvaceae</taxon>
        <taxon>Malvoideae</taxon>
        <taxon>Gossypium</taxon>
    </lineage>
</organism>
<keyword evidence="3" id="KW-1185">Reference proteome</keyword>
<dbReference type="AlphaFoldDB" id="A0A5D2LFU9"/>
<feature type="transmembrane region" description="Helical" evidence="1">
    <location>
        <begin position="20"/>
        <end position="39"/>
    </location>
</feature>
<dbReference type="Proteomes" id="UP000322667">
    <property type="component" value="Chromosome D04"/>
</dbReference>
<protein>
    <submittedName>
        <fullName evidence="2">Uncharacterized protein</fullName>
    </submittedName>
</protein>
<name>A0A5D2LFU9_GOSTO</name>
<keyword evidence="1" id="KW-1133">Transmembrane helix</keyword>